<feature type="transmembrane region" description="Helical" evidence="6">
    <location>
        <begin position="361"/>
        <end position="379"/>
    </location>
</feature>
<organism evidence="9 10">
    <name type="scientific">Coprobacter fastidiosus</name>
    <dbReference type="NCBI Taxonomy" id="1099853"/>
    <lineage>
        <taxon>Bacteria</taxon>
        <taxon>Pseudomonadati</taxon>
        <taxon>Bacteroidota</taxon>
        <taxon>Bacteroidia</taxon>
        <taxon>Bacteroidales</taxon>
        <taxon>Barnesiellaceae</taxon>
        <taxon>Coprobacter</taxon>
    </lineage>
</organism>
<evidence type="ECO:0000256" key="1">
    <source>
        <dbReference type="ARBA" id="ARBA00004651"/>
    </source>
</evidence>
<keyword evidence="3 6" id="KW-0812">Transmembrane</keyword>
<feature type="transmembrane region" description="Helical" evidence="6">
    <location>
        <begin position="65"/>
        <end position="85"/>
    </location>
</feature>
<feature type="transmembrane region" description="Helical" evidence="6">
    <location>
        <begin position="512"/>
        <end position="530"/>
    </location>
</feature>
<gene>
    <name evidence="9" type="ORF">DDY73_10320</name>
</gene>
<protein>
    <submittedName>
        <fullName evidence="9">Uncharacterized protein</fullName>
    </submittedName>
</protein>
<dbReference type="PANTHER" id="PTHR30619:SF1">
    <property type="entry name" value="RECOMBINATION PROTEIN 2"/>
    <property type="match status" value="1"/>
</dbReference>
<dbReference type="InterPro" id="IPR052159">
    <property type="entry name" value="Competence_DNA_uptake"/>
</dbReference>
<feature type="transmembrane region" description="Helical" evidence="6">
    <location>
        <begin position="338"/>
        <end position="355"/>
    </location>
</feature>
<comment type="caution">
    <text evidence="9">The sequence shown here is derived from an EMBL/GenBank/DDBJ whole genome shotgun (WGS) entry which is preliminary data.</text>
</comment>
<dbReference type="AlphaFoldDB" id="A0A354M4E4"/>
<dbReference type="Pfam" id="PF13567">
    <property type="entry name" value="DUF4131"/>
    <property type="match status" value="1"/>
</dbReference>
<proteinExistence type="predicted"/>
<dbReference type="InterPro" id="IPR004477">
    <property type="entry name" value="ComEC_N"/>
</dbReference>
<dbReference type="NCBIfam" id="TIGR00360">
    <property type="entry name" value="ComEC_N-term"/>
    <property type="match status" value="1"/>
</dbReference>
<evidence type="ECO:0000256" key="5">
    <source>
        <dbReference type="ARBA" id="ARBA00023136"/>
    </source>
</evidence>
<accession>A0A354M4E4</accession>
<reference evidence="9 10" key="1">
    <citation type="journal article" date="2018" name="Nat. Biotechnol.">
        <title>A standardized bacterial taxonomy based on genome phylogeny substantially revises the tree of life.</title>
        <authorList>
            <person name="Parks D.H."/>
            <person name="Chuvochina M."/>
            <person name="Waite D.W."/>
            <person name="Rinke C."/>
            <person name="Skarshewski A."/>
            <person name="Chaumeil P.A."/>
            <person name="Hugenholtz P."/>
        </authorList>
    </citation>
    <scope>NUCLEOTIDE SEQUENCE [LARGE SCALE GENOMIC DNA]</scope>
    <source>
        <strain evidence="9">UBA11482</strain>
    </source>
</reference>
<evidence type="ECO:0000256" key="3">
    <source>
        <dbReference type="ARBA" id="ARBA00022692"/>
    </source>
</evidence>
<feature type="transmembrane region" description="Helical" evidence="6">
    <location>
        <begin position="391"/>
        <end position="414"/>
    </location>
</feature>
<feature type="transmembrane region" description="Helical" evidence="6">
    <location>
        <begin position="489"/>
        <end position="506"/>
    </location>
</feature>
<evidence type="ECO:0000256" key="6">
    <source>
        <dbReference type="SAM" id="Phobius"/>
    </source>
</evidence>
<evidence type="ECO:0000259" key="8">
    <source>
        <dbReference type="Pfam" id="PF13567"/>
    </source>
</evidence>
<name>A0A354M4E4_9BACT</name>
<evidence type="ECO:0000313" key="10">
    <source>
        <dbReference type="Proteomes" id="UP000262954"/>
    </source>
</evidence>
<dbReference type="GO" id="GO:0005886">
    <property type="term" value="C:plasma membrane"/>
    <property type="evidence" value="ECO:0007669"/>
    <property type="project" value="UniProtKB-SubCell"/>
</dbReference>
<dbReference type="InterPro" id="IPR025405">
    <property type="entry name" value="DUF4131"/>
</dbReference>
<dbReference type="Proteomes" id="UP000262954">
    <property type="component" value="Unassembled WGS sequence"/>
</dbReference>
<feature type="domain" description="DUF4131" evidence="8">
    <location>
        <begin position="34"/>
        <end position="196"/>
    </location>
</feature>
<feature type="domain" description="ComEC/Rec2-related protein" evidence="7">
    <location>
        <begin position="239"/>
        <end position="504"/>
    </location>
</feature>
<keyword evidence="2" id="KW-1003">Cell membrane</keyword>
<feature type="transmembrane region" description="Helical" evidence="6">
    <location>
        <begin position="12"/>
        <end position="30"/>
    </location>
</feature>
<comment type="subcellular location">
    <subcellularLocation>
        <location evidence="1">Cell membrane</location>
        <topology evidence="1">Multi-pass membrane protein</topology>
    </subcellularLocation>
</comment>
<dbReference type="PANTHER" id="PTHR30619">
    <property type="entry name" value="DNA INTERNALIZATION/COMPETENCE PROTEIN COMEC/REC2"/>
    <property type="match status" value="1"/>
</dbReference>
<feature type="transmembrane region" description="Helical" evidence="6">
    <location>
        <begin position="36"/>
        <end position="53"/>
    </location>
</feature>
<keyword evidence="5 6" id="KW-0472">Membrane</keyword>
<dbReference type="EMBL" id="DNWC01000135">
    <property type="protein sequence ID" value="HBJ09383.1"/>
    <property type="molecule type" value="Genomic_DNA"/>
</dbReference>
<feature type="transmembrane region" description="Helical" evidence="6">
    <location>
        <begin position="259"/>
        <end position="281"/>
    </location>
</feature>
<evidence type="ECO:0000256" key="2">
    <source>
        <dbReference type="ARBA" id="ARBA00022475"/>
    </source>
</evidence>
<feature type="transmembrane region" description="Helical" evidence="6">
    <location>
        <begin position="293"/>
        <end position="308"/>
    </location>
</feature>
<evidence type="ECO:0000313" key="9">
    <source>
        <dbReference type="EMBL" id="HBJ09383.1"/>
    </source>
</evidence>
<evidence type="ECO:0000259" key="7">
    <source>
        <dbReference type="Pfam" id="PF03772"/>
    </source>
</evidence>
<evidence type="ECO:0000256" key="4">
    <source>
        <dbReference type="ARBA" id="ARBA00022989"/>
    </source>
</evidence>
<dbReference type="Pfam" id="PF03772">
    <property type="entry name" value="Competence"/>
    <property type="match status" value="1"/>
</dbReference>
<feature type="transmembrane region" description="Helical" evidence="6">
    <location>
        <begin position="426"/>
        <end position="448"/>
    </location>
</feature>
<sequence>MKNSFLPIEEAPFLRILLPFIAGILLQHFLPFLHAIYIFSFLGIIFIIKYYNSSKFPSKRFINRHYFGIAISFFLISIGIATLFIKQKSETGHYSPNYKYAIATITNCKETQRSICCETEIKEWIQQDEQIIRDNQKVILYFKPDDLSRSLIKDNVIIFKPKLIPIVNSKNPESFDYASYMKYKGVLYTQYLDAQDWKRLGYKQDKSIKGIAQRLQDSALEKLKKDNFSETSYAILSALLLGNTKEITPEIRNAFSTSGLAHILAVSGLHTGIIWSLLYVLLTPLVWIKMSKLRPILIIIFLWAYAFLTGLSPSAVRATIMISFILFGQILDRKGTTMNNLFAAAFFMLLYNPYYLFNVSFQLSFISVFSILYIYPVLYDLINPSSKWGSYIISIFCVSAAAQIGTLPLTVYYFHELPLLSLPANLIIIPVLPFILGGGMLVLILNYLQIPATFLVNGLDQILIYIEHLTKIISTLNFSSIKNIWIESHYVLFLFVIIFALFWSYRTRRSDILIFTLSFAVLFLTADTFYKGHPIQNAWVVYHDNHSTTINFIDNGTNYILHSNPEKQDSTIEKKALNFWMKNRIGNIIHIKDSSDLQNLIICQPFIYFKGSKILLLNSGYWKNKKSTYLLPIDYAIVCKGFSGKLSDITELFSIQTVILCSDLNYFKHQALQKEADQLGIYCYSIKKSGAWIFNTDTQLRIPSITSD</sequence>
<keyword evidence="4 6" id="KW-1133">Transmembrane helix</keyword>